<accession>A0A133VLV9</accession>
<dbReference type="Proteomes" id="UP000070504">
    <property type="component" value="Unassembled WGS sequence"/>
</dbReference>
<proteinExistence type="predicted"/>
<evidence type="ECO:0000313" key="3">
    <source>
        <dbReference type="Proteomes" id="UP000070504"/>
    </source>
</evidence>
<organism evidence="2 3">
    <name type="scientific">candidate division MSBL1 archaeon SCGC-AAA382K21</name>
    <dbReference type="NCBI Taxonomy" id="1698283"/>
    <lineage>
        <taxon>Archaea</taxon>
        <taxon>Methanobacteriati</taxon>
        <taxon>Methanobacteriota</taxon>
        <taxon>candidate division MSBL1</taxon>
    </lineage>
</organism>
<gene>
    <name evidence="2" type="ORF">AKJ54_00285</name>
</gene>
<evidence type="ECO:0000313" key="2">
    <source>
        <dbReference type="EMBL" id="KXB07401.1"/>
    </source>
</evidence>
<comment type="caution">
    <text evidence="2">The sequence shown here is derived from an EMBL/GenBank/DDBJ whole genome shotgun (WGS) entry which is preliminary data.</text>
</comment>
<protein>
    <submittedName>
        <fullName evidence="2">Uncharacterized protein</fullName>
    </submittedName>
</protein>
<reference evidence="2 3" key="1">
    <citation type="journal article" date="2016" name="Sci. Rep.">
        <title>Metabolic traits of an uncultured archaeal lineage -MSBL1- from brine pools of the Red Sea.</title>
        <authorList>
            <person name="Mwirichia R."/>
            <person name="Alam I."/>
            <person name="Rashid M."/>
            <person name="Vinu M."/>
            <person name="Ba-Alawi W."/>
            <person name="Anthony Kamau A."/>
            <person name="Kamanda Ngugi D."/>
            <person name="Goker M."/>
            <person name="Klenk H.P."/>
            <person name="Bajic V."/>
            <person name="Stingl U."/>
        </authorList>
    </citation>
    <scope>NUCLEOTIDE SEQUENCE [LARGE SCALE GENOMIC DNA]</scope>
    <source>
        <strain evidence="2">SCGC-AAA382K21</strain>
    </source>
</reference>
<evidence type="ECO:0000256" key="1">
    <source>
        <dbReference type="SAM" id="Coils"/>
    </source>
</evidence>
<keyword evidence="3" id="KW-1185">Reference proteome</keyword>
<dbReference type="AlphaFoldDB" id="A0A133VLV9"/>
<keyword evidence="1" id="KW-0175">Coiled coil</keyword>
<name>A0A133VLV9_9EURY</name>
<dbReference type="EMBL" id="LHYH01000004">
    <property type="protein sequence ID" value="KXB07401.1"/>
    <property type="molecule type" value="Genomic_DNA"/>
</dbReference>
<feature type="coiled-coil region" evidence="1">
    <location>
        <begin position="20"/>
        <end position="47"/>
    </location>
</feature>
<sequence length="59" mass="7049">MNWTRPEINHIKVSLDRCDAQQLSNELGRAKENVEQKIEEIKANQRLSRLSQYVKKVRR</sequence>